<name>A0AAW5ZRV4_RALSL</name>
<reference evidence="1" key="1">
    <citation type="submission" date="2021-09" db="EMBL/GenBank/DDBJ databases">
        <title>Genomic analysis of Ralstonia spp.</title>
        <authorList>
            <person name="Aburjaile F."/>
            <person name="Ariute J.C."/>
            <person name="Pais A.K.L."/>
            <person name="Albuquerque G.M.R."/>
            <person name="Silva A.M.F."/>
            <person name="Brenig B."/>
            <person name="Azevedo V."/>
            <person name="Matiuzzi M."/>
            <person name="Ramos R."/>
            <person name="Goes-Neto A."/>
            <person name="Soares S."/>
            <person name="Iseppon A.M.B."/>
            <person name="Souza E."/>
            <person name="Gama M."/>
        </authorList>
    </citation>
    <scope>NUCLEOTIDE SEQUENCE</scope>
    <source>
        <strain evidence="1">CCRMRs91</strain>
    </source>
</reference>
<dbReference type="RefSeq" id="WP_271656831.1">
    <property type="nucleotide sequence ID" value="NZ_JAIVFG010000026.1"/>
</dbReference>
<gene>
    <name evidence="1" type="ORF">LBW59_15860</name>
</gene>
<dbReference type="Proteomes" id="UP001144050">
    <property type="component" value="Unassembled WGS sequence"/>
</dbReference>
<dbReference type="AlphaFoldDB" id="A0AAW5ZRV4"/>
<proteinExistence type="predicted"/>
<dbReference type="GO" id="GO:0005198">
    <property type="term" value="F:structural molecule activity"/>
    <property type="evidence" value="ECO:0007669"/>
    <property type="project" value="InterPro"/>
</dbReference>
<dbReference type="EMBL" id="JAIVFG010000026">
    <property type="protein sequence ID" value="MDB0572237.1"/>
    <property type="molecule type" value="Genomic_DNA"/>
</dbReference>
<organism evidence="1 2">
    <name type="scientific">Ralstonia solanacearum</name>
    <name type="common">Pseudomonas solanacearum</name>
    <dbReference type="NCBI Taxonomy" id="305"/>
    <lineage>
        <taxon>Bacteria</taxon>
        <taxon>Pseudomonadati</taxon>
        <taxon>Pseudomonadota</taxon>
        <taxon>Betaproteobacteria</taxon>
        <taxon>Burkholderiales</taxon>
        <taxon>Burkholderiaceae</taxon>
        <taxon>Ralstonia</taxon>
        <taxon>Ralstonia solanacearum species complex</taxon>
    </lineage>
</organism>
<protein>
    <submittedName>
        <fullName evidence="1">Phage portal protein</fullName>
    </submittedName>
</protein>
<evidence type="ECO:0000313" key="1">
    <source>
        <dbReference type="EMBL" id="MDB0572237.1"/>
    </source>
</evidence>
<comment type="caution">
    <text evidence="1">The sequence shown here is derived from an EMBL/GenBank/DDBJ whole genome shotgun (WGS) entry which is preliminary data.</text>
</comment>
<dbReference type="GO" id="GO:0019068">
    <property type="term" value="P:virion assembly"/>
    <property type="evidence" value="ECO:0007669"/>
    <property type="project" value="InterPro"/>
</dbReference>
<dbReference type="NCBIfam" id="TIGR01539">
    <property type="entry name" value="portal_lambda"/>
    <property type="match status" value="1"/>
</dbReference>
<accession>A0AAW5ZRV4</accession>
<sequence length="480" mass="52842">MNWIDHVVNYVSPAAGVRRAQARMALDHVRAYDAAKVGRRTDGWQAGASSANAEIAPALHRVRQRCRDMVRNNEYASSALNKLVANTVGTGFSAKATDQQLWSDWCEYCDADGQLDFNGLIELGHRSRRESGEVLIRFRPRLPEDGLPVPLQLQVLEADHLDTSRTGPCANGNYAIAGVEFNQIGGREAYWLFPVHPGEISYSRVKSLQSVRVPASEVLHYYRKLRPGQVRGMPELAVSLLRLRDLADYEQAELVRKKIEACFVAFVRTDSPTQQLGDARNVNGQRQEKVAPGMIKYLSNAEGVEFGTPATSGGYGEYTTTQLHAVAVGSGATYEQLTGDLSRVNFSSIRAGLVELRQQISAEQWLALAPMVLKPIARRFQVAAVLAGKQKKAPAPYIWTPPKQQWVDPLKDVLATKEAVRGTMKSLSEAIRETGDDPEAVFAEIKREREMLARMGILSDSDAAVSERLLDAVTGAKLAG</sequence>
<evidence type="ECO:0000313" key="2">
    <source>
        <dbReference type="Proteomes" id="UP001144050"/>
    </source>
</evidence>
<dbReference type="Pfam" id="PF05136">
    <property type="entry name" value="Phage_portal_2"/>
    <property type="match status" value="1"/>
</dbReference>
<dbReference type="InterPro" id="IPR006429">
    <property type="entry name" value="Phage_lambda_portal"/>
</dbReference>